<dbReference type="EMBL" id="UFSX01000001">
    <property type="protein sequence ID" value="SUV29876.1"/>
    <property type="molecule type" value="Genomic_DNA"/>
</dbReference>
<dbReference type="AlphaFoldDB" id="A0A380YP26"/>
<dbReference type="Proteomes" id="UP000254424">
    <property type="component" value="Unassembled WGS sequence"/>
</dbReference>
<gene>
    <name evidence="1" type="ORF">NCTC11155_01868</name>
</gene>
<reference evidence="1 2" key="1">
    <citation type="submission" date="2018-06" db="EMBL/GenBank/DDBJ databases">
        <authorList>
            <consortium name="Pathogen Informatics"/>
            <person name="Doyle S."/>
        </authorList>
    </citation>
    <scope>NUCLEOTIDE SEQUENCE [LARGE SCALE GENOMIC DNA]</scope>
    <source>
        <strain evidence="1 2">NCTC11155</strain>
    </source>
</reference>
<sequence length="60" mass="7060">MMACLLFFLIIHLFRLEYSIIILTFVIVVPGCEVLSYAGFGLKTVKKRNQWEQKAYRTDM</sequence>
<accession>A0A380YP26</accession>
<protein>
    <submittedName>
        <fullName evidence="1">Uncharacterized protein</fullName>
    </submittedName>
</protein>
<organism evidence="1 2">
    <name type="scientific">Bacteroides eggerthii</name>
    <dbReference type="NCBI Taxonomy" id="28111"/>
    <lineage>
        <taxon>Bacteria</taxon>
        <taxon>Pseudomonadati</taxon>
        <taxon>Bacteroidota</taxon>
        <taxon>Bacteroidia</taxon>
        <taxon>Bacteroidales</taxon>
        <taxon>Bacteroidaceae</taxon>
        <taxon>Bacteroides</taxon>
    </lineage>
</organism>
<name>A0A380YP26_9BACE</name>
<proteinExistence type="predicted"/>
<evidence type="ECO:0000313" key="1">
    <source>
        <dbReference type="EMBL" id="SUV29876.1"/>
    </source>
</evidence>
<evidence type="ECO:0000313" key="2">
    <source>
        <dbReference type="Proteomes" id="UP000254424"/>
    </source>
</evidence>